<dbReference type="EMBL" id="JPGN01000087">
    <property type="protein sequence ID" value="KFI18129.1"/>
    <property type="molecule type" value="Genomic_DNA"/>
</dbReference>
<dbReference type="HOGENOM" id="CLU_125852_0_0_6"/>
<name>A0A0E2YY44_9GAMM</name>
<dbReference type="AlphaFoldDB" id="A0A0E2YY44"/>
<comment type="caution">
    <text evidence="2">The sequence shown here is derived from an EMBL/GenBank/DDBJ whole genome shotgun (WGS) entry which is preliminary data.</text>
</comment>
<feature type="domain" description="HTH cro/C1-type" evidence="1">
    <location>
        <begin position="108"/>
        <end position="145"/>
    </location>
</feature>
<evidence type="ECO:0000313" key="2">
    <source>
        <dbReference type="EMBL" id="KFI18129.1"/>
    </source>
</evidence>
<organism evidence="2 3">
    <name type="scientific">Nitrosococcus oceani C-27</name>
    <dbReference type="NCBI Taxonomy" id="314279"/>
    <lineage>
        <taxon>Bacteria</taxon>
        <taxon>Pseudomonadati</taxon>
        <taxon>Pseudomonadota</taxon>
        <taxon>Gammaproteobacteria</taxon>
        <taxon>Chromatiales</taxon>
        <taxon>Chromatiaceae</taxon>
        <taxon>Nitrosococcus</taxon>
    </lineage>
</organism>
<sequence length="155" mass="17435">MLTTEYRKVADSFSHFSQAAHRFIHIRNKRDYQKTLDLIEELMTEAEDSRLDPLNDLIKILAGAVEEYESKQDKMVQFHKEAEGIDPGVSALRLLMEQHALGASGLREEIGSKSLVSMILSGQRSLTKEHIAKLSGRFGVSPAVFFGADLTNRCR</sequence>
<dbReference type="OrthoDB" id="5771335at2"/>
<dbReference type="InterPro" id="IPR039060">
    <property type="entry name" value="Antitox_HigA"/>
</dbReference>
<dbReference type="GO" id="GO:0001046">
    <property type="term" value="F:core promoter sequence-specific DNA binding"/>
    <property type="evidence" value="ECO:0007669"/>
    <property type="project" value="TreeGrafter"/>
</dbReference>
<evidence type="ECO:0000313" key="3">
    <source>
        <dbReference type="Proteomes" id="UP000028839"/>
    </source>
</evidence>
<proteinExistence type="predicted"/>
<evidence type="ECO:0000259" key="1">
    <source>
        <dbReference type="PROSITE" id="PS50943"/>
    </source>
</evidence>
<dbReference type="GO" id="GO:0006355">
    <property type="term" value="P:regulation of DNA-templated transcription"/>
    <property type="evidence" value="ECO:0007669"/>
    <property type="project" value="InterPro"/>
</dbReference>
<protein>
    <submittedName>
        <fullName evidence="2">Transcriptional regulator</fullName>
    </submittedName>
</protein>
<dbReference type="InterPro" id="IPR001387">
    <property type="entry name" value="Cro/C1-type_HTH"/>
</dbReference>
<dbReference type="PROSITE" id="PS50943">
    <property type="entry name" value="HTH_CROC1"/>
    <property type="match status" value="1"/>
</dbReference>
<dbReference type="PANTHER" id="PTHR40455:SF1">
    <property type="entry name" value="ANTITOXIN HIGA"/>
    <property type="match status" value="1"/>
</dbReference>
<reference evidence="2 3" key="1">
    <citation type="submission" date="2014-07" db="EMBL/GenBank/DDBJ databases">
        <title>Comparative analysis of Nitrosococcus oceani genome inventories of strains from Pacific and Atlantic gyres.</title>
        <authorList>
            <person name="Lim C.K."/>
            <person name="Wang L."/>
            <person name="Sayavedra-Soto L.A."/>
            <person name="Klotz M.G."/>
        </authorList>
    </citation>
    <scope>NUCLEOTIDE SEQUENCE [LARGE SCALE GENOMIC DNA]</scope>
    <source>
        <strain evidence="2 3">C-27</strain>
    </source>
</reference>
<dbReference type="PANTHER" id="PTHR40455">
    <property type="entry name" value="ANTITOXIN HIGA"/>
    <property type="match status" value="1"/>
</dbReference>
<dbReference type="Proteomes" id="UP000028839">
    <property type="component" value="Unassembled WGS sequence"/>
</dbReference>
<accession>A0A0E2YY44</accession>
<gene>
    <name evidence="2" type="ORF">IB75_15645</name>
</gene>